<keyword evidence="1" id="KW-1133">Transmembrane helix</keyword>
<comment type="caution">
    <text evidence="3">The sequence shown here is derived from an EMBL/GenBank/DDBJ whole genome shotgun (WGS) entry which is preliminary data.</text>
</comment>
<evidence type="ECO:0000256" key="2">
    <source>
        <dbReference type="SAM" id="SignalP"/>
    </source>
</evidence>
<gene>
    <name evidence="3" type="ORF">GSY69_01625</name>
</gene>
<sequence>MPKTRTVSRLSLAVAASAGAFALLCLVSLQWGAAIAFAVLGAAQWACSWWVHSSPSALAARGTPDGGPRNVDRGTVALTYTAYAGLFLVLLVYLLAALFSPPFSDVRVLAMTQMVVLFGTWGISNLVFARLR</sequence>
<accession>A0A6N9H473</accession>
<keyword evidence="2" id="KW-0732">Signal</keyword>
<dbReference type="Proteomes" id="UP000469215">
    <property type="component" value="Unassembled WGS sequence"/>
</dbReference>
<feature type="transmembrane region" description="Helical" evidence="1">
    <location>
        <begin position="108"/>
        <end position="129"/>
    </location>
</feature>
<protein>
    <submittedName>
        <fullName evidence="3">Uncharacterized protein</fullName>
    </submittedName>
</protein>
<evidence type="ECO:0000313" key="3">
    <source>
        <dbReference type="EMBL" id="MYM18709.1"/>
    </source>
</evidence>
<dbReference type="AlphaFoldDB" id="A0A6N9H473"/>
<feature type="transmembrane region" description="Helical" evidence="1">
    <location>
        <begin position="77"/>
        <end position="96"/>
    </location>
</feature>
<proteinExistence type="predicted"/>
<name>A0A6N9H473_9MICO</name>
<feature type="signal peptide" evidence="2">
    <location>
        <begin position="1"/>
        <end position="22"/>
    </location>
</feature>
<keyword evidence="1" id="KW-0812">Transmembrane</keyword>
<keyword evidence="4" id="KW-1185">Reference proteome</keyword>
<evidence type="ECO:0000256" key="1">
    <source>
        <dbReference type="SAM" id="Phobius"/>
    </source>
</evidence>
<feature type="chain" id="PRO_5038929961" evidence="2">
    <location>
        <begin position="23"/>
        <end position="132"/>
    </location>
</feature>
<organism evidence="3 4">
    <name type="scientific">Brevibacterium rongguiense</name>
    <dbReference type="NCBI Taxonomy" id="2695267"/>
    <lineage>
        <taxon>Bacteria</taxon>
        <taxon>Bacillati</taxon>
        <taxon>Actinomycetota</taxon>
        <taxon>Actinomycetes</taxon>
        <taxon>Micrococcales</taxon>
        <taxon>Brevibacteriaceae</taxon>
        <taxon>Brevibacterium</taxon>
    </lineage>
</organism>
<evidence type="ECO:0000313" key="4">
    <source>
        <dbReference type="Proteomes" id="UP000469215"/>
    </source>
</evidence>
<keyword evidence="1" id="KW-0472">Membrane</keyword>
<reference evidence="3 4" key="1">
    <citation type="submission" date="2020-01" db="EMBL/GenBank/DDBJ databases">
        <authorList>
            <person name="Deng T."/>
        </authorList>
    </citation>
    <scope>NUCLEOTIDE SEQUENCE [LARGE SCALE GENOMIC DNA]</scope>
    <source>
        <strain evidence="3 4">5221</strain>
    </source>
</reference>
<dbReference type="RefSeq" id="WP_160952153.1">
    <property type="nucleotide sequence ID" value="NZ_WWEQ01000004.1"/>
</dbReference>
<dbReference type="EMBL" id="WWEQ01000004">
    <property type="protein sequence ID" value="MYM18709.1"/>
    <property type="molecule type" value="Genomic_DNA"/>
</dbReference>